<feature type="compositionally biased region" description="Basic and acidic residues" evidence="1">
    <location>
        <begin position="18"/>
        <end position="35"/>
    </location>
</feature>
<dbReference type="PATRIC" id="fig|1305737.6.peg.734"/>
<comment type="caution">
    <text evidence="2">The sequence shown here is derived from an EMBL/GenBank/DDBJ whole genome shotgun (WGS) entry which is preliminary data.</text>
</comment>
<protein>
    <submittedName>
        <fullName evidence="2">Uncharacterized protein</fullName>
    </submittedName>
</protein>
<evidence type="ECO:0000313" key="3">
    <source>
        <dbReference type="Proteomes" id="UP000050421"/>
    </source>
</evidence>
<dbReference type="AlphaFoldDB" id="A0A0P7Y075"/>
<proteinExistence type="predicted"/>
<dbReference type="Proteomes" id="UP000050421">
    <property type="component" value="Unassembled WGS sequence"/>
</dbReference>
<sequence>MAKRTQIEDFRKIEKSDDLERVGMDKRSGKRASKEKAKRRNRHYTKTLMKHLSRDLDLQ</sequence>
<evidence type="ECO:0000313" key="2">
    <source>
        <dbReference type="EMBL" id="KPQ07239.1"/>
    </source>
</evidence>
<gene>
    <name evidence="2" type="ORF">HLUCCX10_17530</name>
</gene>
<evidence type="ECO:0000256" key="1">
    <source>
        <dbReference type="SAM" id="MobiDB-lite"/>
    </source>
</evidence>
<accession>A0A0P7Y075</accession>
<name>A0A0P7Y075_9BACT</name>
<feature type="compositionally biased region" description="Basic residues" evidence="1">
    <location>
        <begin position="36"/>
        <end position="51"/>
    </location>
</feature>
<organism evidence="2 3">
    <name type="scientific">Algoriphagus marincola HL-49</name>
    <dbReference type="NCBI Taxonomy" id="1305737"/>
    <lineage>
        <taxon>Bacteria</taxon>
        <taxon>Pseudomonadati</taxon>
        <taxon>Bacteroidota</taxon>
        <taxon>Cytophagia</taxon>
        <taxon>Cytophagales</taxon>
        <taxon>Cyclobacteriaceae</taxon>
        <taxon>Algoriphagus</taxon>
    </lineage>
</organism>
<reference evidence="2 3" key="1">
    <citation type="submission" date="2015-09" db="EMBL/GenBank/DDBJ databases">
        <title>Identification and resolution of microdiversity through metagenomic sequencing of parallel consortia.</title>
        <authorList>
            <person name="Nelson W.C."/>
            <person name="Romine M.F."/>
            <person name="Lindemann S.R."/>
        </authorList>
    </citation>
    <scope>NUCLEOTIDE SEQUENCE [LARGE SCALE GENOMIC DNA]</scope>
    <source>
        <strain evidence="2">HL-49</strain>
    </source>
</reference>
<dbReference type="EMBL" id="LJXT01000172">
    <property type="protein sequence ID" value="KPQ07239.1"/>
    <property type="molecule type" value="Genomic_DNA"/>
</dbReference>
<feature type="region of interest" description="Disordered" evidence="1">
    <location>
        <begin position="18"/>
        <end position="59"/>
    </location>
</feature>